<feature type="domain" description="Sporulation protein YpeB N-terminal" evidence="5">
    <location>
        <begin position="134"/>
        <end position="244"/>
    </location>
</feature>
<evidence type="ECO:0000256" key="1">
    <source>
        <dbReference type="SAM" id="MobiDB-lite"/>
    </source>
</evidence>
<keyword evidence="2" id="KW-1133">Transmembrane helix</keyword>
<dbReference type="Pfam" id="PF20769">
    <property type="entry name" value="YPEB_N"/>
    <property type="match status" value="1"/>
</dbReference>
<organism evidence="6 7">
    <name type="scientific">Candidatus Borkfalkia faecipullorum</name>
    <dbReference type="NCBI Taxonomy" id="2838510"/>
    <lineage>
        <taxon>Bacteria</taxon>
        <taxon>Bacillati</taxon>
        <taxon>Bacillota</taxon>
        <taxon>Clostridia</taxon>
        <taxon>Christensenellales</taxon>
        <taxon>Christensenellaceae</taxon>
        <taxon>Candidatus Borkfalkia</taxon>
    </lineage>
</organism>
<keyword evidence="2" id="KW-0812">Transmembrane</keyword>
<dbReference type="Pfam" id="PF14620">
    <property type="entry name" value="YPEB_PepSY1-2"/>
    <property type="match status" value="1"/>
</dbReference>
<dbReference type="AlphaFoldDB" id="A0A9D2AGZ8"/>
<comment type="caution">
    <text evidence="6">The sequence shown here is derived from an EMBL/GenBank/DDBJ whole genome shotgun (WGS) entry which is preliminary data.</text>
</comment>
<gene>
    <name evidence="6" type="ORF">H9741_08450</name>
</gene>
<reference evidence="6" key="1">
    <citation type="journal article" date="2021" name="PeerJ">
        <title>Extensive microbial diversity within the chicken gut microbiome revealed by metagenomics and culture.</title>
        <authorList>
            <person name="Gilroy R."/>
            <person name="Ravi A."/>
            <person name="Getino M."/>
            <person name="Pursley I."/>
            <person name="Horton D.L."/>
            <person name="Alikhan N.F."/>
            <person name="Baker D."/>
            <person name="Gharbi K."/>
            <person name="Hall N."/>
            <person name="Watson M."/>
            <person name="Adriaenssens E.M."/>
            <person name="Foster-Nyarko E."/>
            <person name="Jarju S."/>
            <person name="Secka A."/>
            <person name="Antonio M."/>
            <person name="Oren A."/>
            <person name="Chaudhuri R.R."/>
            <person name="La Ragione R."/>
            <person name="Hildebrand F."/>
            <person name="Pallen M.J."/>
        </authorList>
    </citation>
    <scope>NUCLEOTIDE SEQUENCE</scope>
    <source>
        <strain evidence="6">811</strain>
    </source>
</reference>
<protein>
    <submittedName>
        <fullName evidence="6">Germination protein YpeB</fullName>
    </submittedName>
</protein>
<dbReference type="Proteomes" id="UP000824204">
    <property type="component" value="Unassembled WGS sequence"/>
</dbReference>
<sequence>MSEFKRSGEEDARKIREEVYEAREEQRAAERIAAAQRKEAEKQAKIAAQEEKSRQKAEREAQSRERARLKAERREEERRQREERRGSQGGSKSYGGWLAAVVSLSVAVLALGAIVTVGYFDLKDTKGSLVDGMHESVYELSEQVESLGTDLAKIRISQGNYESQKLLADMLVRCRLAERAVENFPVDGTDAQRLTAFFNEAGDCAQKTLLKLAAGEQLTEEDMHALEGYYADMQTVREAMPALLKSADVEKNLLGEGDFESRFEDLTARLRTQEQPSARRSEAKGKDIGEEGALERAKNFFADYKTEEMRVTGRTEGELPAYTVEFKDGSGVEYSAQITLQGELKMLESYKECHADNFDARQCKQIAQKFLQKTGYGGLAPVWASMAGSECTITFVNEQQGVLVYPERILVKVCNERGIVTGMDANLYLKNRGEREIGEGKISMERIEQAAAQRMRVHGVRRAIIPVDGREVLTYEIRGTYGGRMYFAYIDANTGETAEIRVVTRTDRGWALQ</sequence>
<dbReference type="GO" id="GO:0009847">
    <property type="term" value="P:spore germination"/>
    <property type="evidence" value="ECO:0007669"/>
    <property type="project" value="InterPro"/>
</dbReference>
<evidence type="ECO:0000259" key="3">
    <source>
        <dbReference type="Pfam" id="PF03413"/>
    </source>
</evidence>
<dbReference type="Pfam" id="PF03413">
    <property type="entry name" value="PepSY"/>
    <property type="match status" value="1"/>
</dbReference>
<proteinExistence type="predicted"/>
<feature type="transmembrane region" description="Helical" evidence="2">
    <location>
        <begin position="94"/>
        <end position="120"/>
    </location>
</feature>
<dbReference type="InterPro" id="IPR025711">
    <property type="entry name" value="PepSY"/>
</dbReference>
<reference evidence="6" key="2">
    <citation type="submission" date="2021-04" db="EMBL/GenBank/DDBJ databases">
        <authorList>
            <person name="Gilroy R."/>
        </authorList>
    </citation>
    <scope>NUCLEOTIDE SEQUENCE</scope>
    <source>
        <strain evidence="6">811</strain>
    </source>
</reference>
<name>A0A9D2AGZ8_9FIRM</name>
<evidence type="ECO:0000256" key="2">
    <source>
        <dbReference type="SAM" id="Phobius"/>
    </source>
</evidence>
<dbReference type="EMBL" id="DXFX01000108">
    <property type="protein sequence ID" value="HIX08485.1"/>
    <property type="molecule type" value="Genomic_DNA"/>
</dbReference>
<accession>A0A9D2AGZ8</accession>
<feature type="domain" description="PepSY" evidence="3">
    <location>
        <begin position="441"/>
        <end position="496"/>
    </location>
</feature>
<evidence type="ECO:0000313" key="6">
    <source>
        <dbReference type="EMBL" id="HIX08485.1"/>
    </source>
</evidence>
<dbReference type="InterPro" id="IPR048402">
    <property type="entry name" value="YpeB_N"/>
</dbReference>
<evidence type="ECO:0000313" key="7">
    <source>
        <dbReference type="Proteomes" id="UP000824204"/>
    </source>
</evidence>
<feature type="region of interest" description="Disordered" evidence="1">
    <location>
        <begin position="26"/>
        <end position="92"/>
    </location>
</feature>
<dbReference type="InterPro" id="IPR014239">
    <property type="entry name" value="YpeB_PepSY1-2"/>
</dbReference>
<evidence type="ECO:0000259" key="5">
    <source>
        <dbReference type="Pfam" id="PF20769"/>
    </source>
</evidence>
<feature type="domain" description="Sporulation protein YpeB PepSY1 and PepSY2" evidence="4">
    <location>
        <begin position="278"/>
        <end position="437"/>
    </location>
</feature>
<keyword evidence="2" id="KW-0472">Membrane</keyword>
<feature type="region of interest" description="Disordered" evidence="1">
    <location>
        <begin position="269"/>
        <end position="289"/>
    </location>
</feature>
<evidence type="ECO:0000259" key="4">
    <source>
        <dbReference type="Pfam" id="PF14620"/>
    </source>
</evidence>
<feature type="compositionally biased region" description="Basic and acidic residues" evidence="1">
    <location>
        <begin position="26"/>
        <end position="86"/>
    </location>
</feature>